<name>A0AAQ0DMZ3_9PSED</name>
<gene>
    <name evidence="2" type="ORF">BV82_16540</name>
</gene>
<keyword evidence="1" id="KW-1133">Transmembrane helix</keyword>
<dbReference type="KEGG" id="pdw:BV82_16540"/>
<dbReference type="GeneID" id="98283909"/>
<evidence type="ECO:0000313" key="3">
    <source>
        <dbReference type="Proteomes" id="UP000027121"/>
    </source>
</evidence>
<dbReference type="AlphaFoldDB" id="A0AAQ0DMZ3"/>
<proteinExistence type="predicted"/>
<protein>
    <submittedName>
        <fullName evidence="2">Uncharacterized protein</fullName>
    </submittedName>
</protein>
<feature type="transmembrane region" description="Helical" evidence="1">
    <location>
        <begin position="114"/>
        <end position="132"/>
    </location>
</feature>
<organism evidence="2 3">
    <name type="scientific">Pseudomonas donghuensis</name>
    <dbReference type="NCBI Taxonomy" id="1163398"/>
    <lineage>
        <taxon>Bacteria</taxon>
        <taxon>Pseudomonadati</taxon>
        <taxon>Pseudomonadota</taxon>
        <taxon>Gammaproteobacteria</taxon>
        <taxon>Pseudomonadales</taxon>
        <taxon>Pseudomonadaceae</taxon>
        <taxon>Pseudomonas</taxon>
    </lineage>
</organism>
<keyword evidence="3" id="KW-1185">Reference proteome</keyword>
<dbReference type="Proteomes" id="UP000027121">
    <property type="component" value="Chromosome"/>
</dbReference>
<evidence type="ECO:0000256" key="1">
    <source>
        <dbReference type="SAM" id="Phobius"/>
    </source>
</evidence>
<accession>A0AAQ0DMZ3</accession>
<sequence>MLVVLMVVISRSYGYRGADIEVMRGVAVHQTTGNHPKITLRDLDSGRLKQLDSKLLRPSDLFRKAQGKEIELSFVGSSILHCKVEGVDLCSPMCLSGNECEEWASAKETRKARLFVFMWLTVAVVSHVMLMMNSRRHPRSL</sequence>
<dbReference type="RefSeq" id="WP_145959316.1">
    <property type="nucleotide sequence ID" value="NZ_CATKPL010000033.1"/>
</dbReference>
<reference evidence="2 3" key="2">
    <citation type="journal article" date="2016" name="Front. Microbiol.">
        <title>When Genome-Based Approach Meets the 'Old but Good': Revealing Genes Involved in the Antibacterial Activity of Pseudomonas sp. P482 against Soft Rot Pathogens.</title>
        <authorList>
            <person name="Krzyzanowska D.M."/>
            <person name="Ossowicki A."/>
            <person name="Rajewska M."/>
            <person name="Maciag T."/>
            <person name="Jablonska M."/>
            <person name="Obuchowski M."/>
            <person name="Heeb S."/>
            <person name="Jafra S."/>
        </authorList>
    </citation>
    <scope>NUCLEOTIDE SEQUENCE [LARGE SCALE GENOMIC DNA]</scope>
    <source>
        <strain evidence="2 3">P482</strain>
    </source>
</reference>
<keyword evidence="1" id="KW-0812">Transmembrane</keyword>
<reference evidence="2 3" key="1">
    <citation type="journal article" date="2014" name="Genome Announc.">
        <title>Genome Sequence of Pseudomonas sp. Strain P482, a Tomato Rhizosphere Isolate with Broad-Spectrum Antimicrobial Activity.</title>
        <authorList>
            <person name="Krzyzanowska D.M."/>
            <person name="Ossowicki A."/>
            <person name="Jafra S."/>
        </authorList>
    </citation>
    <scope>NUCLEOTIDE SEQUENCE [LARGE SCALE GENOMIC DNA]</scope>
    <source>
        <strain evidence="2 3">P482</strain>
    </source>
</reference>
<keyword evidence="1" id="KW-0472">Membrane</keyword>
<dbReference type="EMBL" id="CP071706">
    <property type="protein sequence ID" value="QWE81331.1"/>
    <property type="molecule type" value="Genomic_DNA"/>
</dbReference>
<evidence type="ECO:0000313" key="2">
    <source>
        <dbReference type="EMBL" id="QWE81331.1"/>
    </source>
</evidence>